<dbReference type="Gene3D" id="3.60.10.10">
    <property type="entry name" value="Endonuclease/exonuclease/phosphatase"/>
    <property type="match status" value="1"/>
</dbReference>
<evidence type="ECO:0000313" key="3">
    <source>
        <dbReference type="EMBL" id="CAG9831404.1"/>
    </source>
</evidence>
<dbReference type="InterPro" id="IPR036691">
    <property type="entry name" value="Endo/exonu/phosph_ase_sf"/>
</dbReference>
<dbReference type="Proteomes" id="UP001153709">
    <property type="component" value="Chromosome 3"/>
</dbReference>
<evidence type="ECO:0000313" key="4">
    <source>
        <dbReference type="Proteomes" id="UP001153709"/>
    </source>
</evidence>
<sequence>MRGSARCDQPFPSYSWEQHEYKKQKNPKPNFEAGPKPEDGQGLPQKNRPKRRRICGAEVKRRRKAREAMGKAPTGAAHITPAPPKTKVKVPTSEADNGSTPKRGQGPTAPYVKRLHPSTSMDGTLRKHKKSRSGGNAATHSQSFAEAALRHLKVAIIDKVNPYGKVTADRENLIKCSLIEKLDRTTLSTSSSQSDDDGALAWLEKATADLKPWEEASLVVVSQDKLPKLTKASLWIPGDANHTSNDPERGLQRLTAQNPDMAIARWCNFHHEVKKDPKGHLFVFGIGDDEMAVLRKRAMRLSYTFTSLTLKASANKVKDTSSEPGTSDTQQPTSVVEPEIPLFPQQGEDHQMMVENSEEEAPKRDVGKNKVTIIQRNLQHKKVATATLCLRLDVTEDAIALIQEPWIIKSKITGLSSLNVQILSIPNQQPRTAIYAPRKIKASSMAHFCISDVTAVKVKCPWGEGKNRELILASVYLPSDVATLPPTKEMEDLVDHCLSQKVELIIGCDSNSHHLGWAAEITTLESLQNSADKELLRKRSVRKSKKTPRRLPGYKKRSQRTHIGILTKEDGNKTSNLCESAEVLMKTHFPGSSVSTAPNWMEEEIIPSINDWHLSRTIINEEKTNANLRSYCFGTKSATSNSDKQTKPYSTDDLHKYNRCHENNTNCCNGIIDITPLDIYVQEVTLVTMM</sequence>
<feature type="compositionally biased region" description="Basic residues" evidence="1">
    <location>
        <begin position="47"/>
        <end position="65"/>
    </location>
</feature>
<proteinExistence type="predicted"/>
<name>A0A9N9SXG2_DIABA</name>
<accession>A0A9N9SXG2</accession>
<feature type="region of interest" description="Disordered" evidence="1">
    <location>
        <begin position="1"/>
        <end position="140"/>
    </location>
</feature>
<dbReference type="AlphaFoldDB" id="A0A9N9SXG2"/>
<reference evidence="3" key="1">
    <citation type="submission" date="2022-01" db="EMBL/GenBank/DDBJ databases">
        <authorList>
            <person name="King R."/>
        </authorList>
    </citation>
    <scope>NUCLEOTIDE SEQUENCE</scope>
</reference>
<organism evidence="3 4">
    <name type="scientific">Diabrotica balteata</name>
    <name type="common">Banded cucumber beetle</name>
    <dbReference type="NCBI Taxonomy" id="107213"/>
    <lineage>
        <taxon>Eukaryota</taxon>
        <taxon>Metazoa</taxon>
        <taxon>Ecdysozoa</taxon>
        <taxon>Arthropoda</taxon>
        <taxon>Hexapoda</taxon>
        <taxon>Insecta</taxon>
        <taxon>Pterygota</taxon>
        <taxon>Neoptera</taxon>
        <taxon>Endopterygota</taxon>
        <taxon>Coleoptera</taxon>
        <taxon>Polyphaga</taxon>
        <taxon>Cucujiformia</taxon>
        <taxon>Chrysomeloidea</taxon>
        <taxon>Chrysomelidae</taxon>
        <taxon>Galerucinae</taxon>
        <taxon>Diabroticina</taxon>
        <taxon>Diabroticites</taxon>
        <taxon>Diabrotica</taxon>
    </lineage>
</organism>
<dbReference type="Pfam" id="PF16012">
    <property type="entry name" value="DUF4780"/>
    <property type="match status" value="1"/>
</dbReference>
<gene>
    <name evidence="3" type="ORF">DIABBA_LOCUS4999</name>
</gene>
<evidence type="ECO:0000256" key="1">
    <source>
        <dbReference type="SAM" id="MobiDB-lite"/>
    </source>
</evidence>
<dbReference type="EMBL" id="OU898278">
    <property type="protein sequence ID" value="CAG9831404.1"/>
    <property type="molecule type" value="Genomic_DNA"/>
</dbReference>
<dbReference type="InterPro" id="IPR031961">
    <property type="entry name" value="DUF4780"/>
</dbReference>
<evidence type="ECO:0000259" key="2">
    <source>
        <dbReference type="Pfam" id="PF16012"/>
    </source>
</evidence>
<dbReference type="SUPFAM" id="SSF56219">
    <property type="entry name" value="DNase I-like"/>
    <property type="match status" value="1"/>
</dbReference>
<keyword evidence="4" id="KW-1185">Reference proteome</keyword>
<feature type="domain" description="DUF4780" evidence="2">
    <location>
        <begin position="150"/>
        <end position="310"/>
    </location>
</feature>
<protein>
    <recommendedName>
        <fullName evidence="2">DUF4780 domain-containing protein</fullName>
    </recommendedName>
</protein>
<feature type="region of interest" description="Disordered" evidence="1">
    <location>
        <begin position="315"/>
        <end position="335"/>
    </location>
</feature>
<feature type="compositionally biased region" description="Polar residues" evidence="1">
    <location>
        <begin position="322"/>
        <end position="334"/>
    </location>
</feature>
<dbReference type="OrthoDB" id="6781244at2759"/>